<keyword evidence="4" id="KW-0732">Signal</keyword>
<evidence type="ECO:0000259" key="8">
    <source>
        <dbReference type="Pfam" id="PF09430"/>
    </source>
</evidence>
<dbReference type="GO" id="GO:0072546">
    <property type="term" value="C:EMC complex"/>
    <property type="evidence" value="ECO:0007669"/>
    <property type="project" value="TreeGrafter"/>
</dbReference>
<reference evidence="10" key="1">
    <citation type="submission" date="2019-09" db="EMBL/GenBank/DDBJ databases">
        <title>Draft genome information of white flower Hibiscus syriacus.</title>
        <authorList>
            <person name="Kim Y.-M."/>
        </authorList>
    </citation>
    <scope>NUCLEOTIDE SEQUENCE [LARGE SCALE GENOMIC DNA]</scope>
    <source>
        <strain evidence="10">YM2019G1</strain>
    </source>
</reference>
<evidence type="ECO:0000313" key="10">
    <source>
        <dbReference type="EMBL" id="KAE8687463.1"/>
    </source>
</evidence>
<organism evidence="10 11">
    <name type="scientific">Hibiscus syriacus</name>
    <name type="common">Rose of Sharon</name>
    <dbReference type="NCBI Taxonomy" id="106335"/>
    <lineage>
        <taxon>Eukaryota</taxon>
        <taxon>Viridiplantae</taxon>
        <taxon>Streptophyta</taxon>
        <taxon>Embryophyta</taxon>
        <taxon>Tracheophyta</taxon>
        <taxon>Spermatophyta</taxon>
        <taxon>Magnoliopsida</taxon>
        <taxon>eudicotyledons</taxon>
        <taxon>Gunneridae</taxon>
        <taxon>Pentapetalae</taxon>
        <taxon>rosids</taxon>
        <taxon>malvids</taxon>
        <taxon>Malvales</taxon>
        <taxon>Malvaceae</taxon>
        <taxon>Malvoideae</taxon>
        <taxon>Hibiscus</taxon>
    </lineage>
</organism>
<evidence type="ECO:0000256" key="6">
    <source>
        <dbReference type="ARBA" id="ARBA00023136"/>
    </source>
</evidence>
<proteinExistence type="inferred from homology"/>
<dbReference type="Pfam" id="PF09430">
    <property type="entry name" value="EMC7_beta-sandw"/>
    <property type="match status" value="1"/>
</dbReference>
<evidence type="ECO:0000313" key="11">
    <source>
        <dbReference type="Proteomes" id="UP000436088"/>
    </source>
</evidence>
<accession>A0A6A2Z7B2</accession>
<dbReference type="InterPro" id="IPR013784">
    <property type="entry name" value="Carb-bd-like_fold"/>
</dbReference>
<dbReference type="Proteomes" id="UP000436088">
    <property type="component" value="Unassembled WGS sequence"/>
</dbReference>
<dbReference type="EMBL" id="VEPZ02001203">
    <property type="protein sequence ID" value="KAE8687463.1"/>
    <property type="molecule type" value="Genomic_DNA"/>
</dbReference>
<dbReference type="InterPro" id="IPR039163">
    <property type="entry name" value="EMC7"/>
</dbReference>
<dbReference type="InterPro" id="IPR019008">
    <property type="entry name" value="Beta_sandwich_EMC7"/>
</dbReference>
<sequence>MRMLRWTCGRTLWDMTTNSAIRMSLGVVPVSEKLREGKLRWFGHVLRRLPSDVVRRVESITVDGARRRGRPRRKWEDCLRSDLMDLALTEDMTSDRKSLLVKWQKPKYSPCERPRFNRQYKVRSTDPKFNIFLEAGKSRNCVLFLVFINCRSSQISAAMAPIARLLLLVLLSTALTISSGSGDGYTINGRVKIPQGLGTAGFAFPGKMSNIKVILNGGQIVTYLRPDGYFSFQKIPAGTHLIEVAAIGYFFSPVRVDVSARNPGKVQAALTENRRGLSELVLEPLRDEQYYEIREPFSIMNVVKSPMGLMAGNSIFANFINLLSIATDPEEMKRAQEEMRNQGVPSLASLLPGGGLPVDGDVISGITSGSWTTLCRDNLGCVPESFIGGRIPLNWLNANFRELSADASEDEVKMYARACILQLIGGLLMPNKSRNLVHCMWLRHLSDFHLVGSFSWGSIVLALLYREMCRATDYSRNVIGGCLLLLQSWAWYRLPFLCPVVKNPFVFPLLLRWSTNRKNHQELPDDLEQIRVLIDQKAGTQFEWVPYSIDDVRAVIPPELRGPSDVWMAMVPLICYATVEWHSTDRVLRQFGCFQPIPEAPRRGCTRADLSTTSTETFTDTAPSSPDSWTESRCFRFILSCTSRTFTTATTAIYDAATIYDTAIAFPLPDVVAAAFTWFYDLAAAAVIDDPSWRLLWVYFSHAGGIVSHTPPRSLLYGGVSSSSVPHQPNVPAQDDDDDSEESEPVIRRNPPRDRQPSPYGTHSRRMHR</sequence>
<evidence type="ECO:0000259" key="9">
    <source>
        <dbReference type="Pfam" id="PF10536"/>
    </source>
</evidence>
<keyword evidence="5" id="KW-1133">Transmembrane helix</keyword>
<keyword evidence="6" id="KW-0472">Membrane</keyword>
<evidence type="ECO:0000256" key="7">
    <source>
        <dbReference type="SAM" id="MobiDB-lite"/>
    </source>
</evidence>
<feature type="domain" description="Aminotransferase-like plant mobile" evidence="9">
    <location>
        <begin position="354"/>
        <end position="623"/>
    </location>
</feature>
<dbReference type="SUPFAM" id="SSF49452">
    <property type="entry name" value="Starch-binding domain-like"/>
    <property type="match status" value="1"/>
</dbReference>
<evidence type="ECO:0000256" key="2">
    <source>
        <dbReference type="ARBA" id="ARBA00008880"/>
    </source>
</evidence>
<evidence type="ECO:0000256" key="1">
    <source>
        <dbReference type="ARBA" id="ARBA00004167"/>
    </source>
</evidence>
<comment type="similarity">
    <text evidence="2">Belongs to the EMC7 family.</text>
</comment>
<comment type="caution">
    <text evidence="10">The sequence shown here is derived from an EMBL/GenBank/DDBJ whole genome shotgun (WGS) entry which is preliminary data.</text>
</comment>
<dbReference type="PANTHER" id="PTHR13605">
    <property type="entry name" value="ER MEMBRANE PROTEIN COMPLEX SUBUNIT 7"/>
    <property type="match status" value="1"/>
</dbReference>
<feature type="compositionally biased region" description="Acidic residues" evidence="7">
    <location>
        <begin position="734"/>
        <end position="744"/>
    </location>
</feature>
<evidence type="ECO:0000256" key="5">
    <source>
        <dbReference type="ARBA" id="ARBA00022989"/>
    </source>
</evidence>
<keyword evidence="11" id="KW-1185">Reference proteome</keyword>
<feature type="domain" description="ER membrane protein complex subunit 7 beta-sandwich" evidence="8">
    <location>
        <begin position="208"/>
        <end position="310"/>
    </location>
</feature>
<evidence type="ECO:0000256" key="4">
    <source>
        <dbReference type="ARBA" id="ARBA00022729"/>
    </source>
</evidence>
<dbReference type="AlphaFoldDB" id="A0A6A2Z7B2"/>
<gene>
    <name evidence="10" type="ORF">F3Y22_tig00111014pilonHSYRG00008</name>
</gene>
<protein>
    <submittedName>
        <fullName evidence="10">ER membrane protein complex subunit 7-like protein</fullName>
    </submittedName>
</protein>
<dbReference type="Pfam" id="PF10536">
    <property type="entry name" value="PMD"/>
    <property type="match status" value="1"/>
</dbReference>
<evidence type="ECO:0000256" key="3">
    <source>
        <dbReference type="ARBA" id="ARBA00022692"/>
    </source>
</evidence>
<feature type="region of interest" description="Disordered" evidence="7">
    <location>
        <begin position="718"/>
        <end position="769"/>
    </location>
</feature>
<dbReference type="InterPro" id="IPR019557">
    <property type="entry name" value="AminoTfrase-like_pln_mobile"/>
</dbReference>
<comment type="subcellular location">
    <subcellularLocation>
        <location evidence="1">Membrane</location>
        <topology evidence="1">Single-pass membrane protein</topology>
    </subcellularLocation>
</comment>
<keyword evidence="3" id="KW-0812">Transmembrane</keyword>
<dbReference type="GO" id="GO:0030246">
    <property type="term" value="F:carbohydrate binding"/>
    <property type="evidence" value="ECO:0007669"/>
    <property type="project" value="InterPro"/>
</dbReference>
<dbReference type="PANTHER" id="PTHR13605:SF4">
    <property type="entry name" value="ER MEMBRANE PROTEIN COMPLEX SUBUNIT 7"/>
    <property type="match status" value="1"/>
</dbReference>
<name>A0A6A2Z7B2_HIBSY</name>
<feature type="compositionally biased region" description="Basic and acidic residues" evidence="7">
    <location>
        <begin position="745"/>
        <end position="756"/>
    </location>
</feature>